<gene>
    <name evidence="9" type="ORF">S01H4_20741</name>
</gene>
<dbReference type="CDD" id="cd16913">
    <property type="entry name" value="YkuD_like"/>
    <property type="match status" value="1"/>
</dbReference>
<dbReference type="EMBL" id="BART01009348">
    <property type="protein sequence ID" value="GAG66969.1"/>
    <property type="molecule type" value="Genomic_DNA"/>
</dbReference>
<evidence type="ECO:0000256" key="1">
    <source>
        <dbReference type="ARBA" id="ARBA00004752"/>
    </source>
</evidence>
<dbReference type="Pfam" id="PF20142">
    <property type="entry name" value="Scaffold"/>
    <property type="match status" value="1"/>
</dbReference>
<dbReference type="GO" id="GO:0016740">
    <property type="term" value="F:transferase activity"/>
    <property type="evidence" value="ECO:0007669"/>
    <property type="project" value="UniProtKB-KW"/>
</dbReference>
<keyword evidence="3" id="KW-0133">Cell shape</keyword>
<protein>
    <recommendedName>
        <fullName evidence="10">Peptidoglycan binding-like domain-containing protein</fullName>
    </recommendedName>
</protein>
<dbReference type="PANTHER" id="PTHR41533">
    <property type="entry name" value="L,D-TRANSPEPTIDASE HI_1667-RELATED"/>
    <property type="match status" value="1"/>
</dbReference>
<comment type="pathway">
    <text evidence="1">Cell wall biogenesis; peptidoglycan biosynthesis.</text>
</comment>
<dbReference type="Pfam" id="PF03734">
    <property type="entry name" value="YkuD"/>
    <property type="match status" value="1"/>
</dbReference>
<dbReference type="UniPathway" id="UPA00219"/>
<dbReference type="InterPro" id="IPR038063">
    <property type="entry name" value="Transpep_catalytic_dom"/>
</dbReference>
<sequence>AILWVLLFALFDPREGLAATYETVDDGVASLLANVPAEVLGFSSQQVEFADADRELYAVYHEHGLRALWVTSEGPGRHARALYDAVKNAADEGLRSRDYHFPALSRYWESTDTGELSRLDVLLTLTLIAWVNDVSVGRVYPREKHPDLFARAGDRRGDPVEIMESFRKSIDPGGYLANLLPRHRHYQGLKRALGHYRELQINGGWQPLPLAGNLHPGDRDQRVVAIRGRLSVTGESTGQNPGSDLFDDSVEAAVKQFQVRHGLSRDGVVGPQTAAAMNATIEDRIRLIEMNMERWRWMDHDLEDPYILVDIAGFNLQGVVNNEVEVEMRVIVGKRYYESPIFSDHIRYIEFNPFWNIPPSIARHETVPNIRK</sequence>
<feature type="domain" description="Peptidoglycan binding-like" evidence="6">
    <location>
        <begin position="220"/>
        <end position="277"/>
    </location>
</feature>
<name>X0ZCL1_9ZZZZ</name>
<comment type="caution">
    <text evidence="9">The sequence shown here is derived from an EMBL/GenBank/DDBJ whole genome shotgun (WGS) entry which is preliminary data.</text>
</comment>
<dbReference type="InterPro" id="IPR052905">
    <property type="entry name" value="LD-transpeptidase_YkuD-like"/>
</dbReference>
<evidence type="ECO:0000259" key="8">
    <source>
        <dbReference type="Pfam" id="PF20142"/>
    </source>
</evidence>
<dbReference type="GO" id="GO:0008360">
    <property type="term" value="P:regulation of cell shape"/>
    <property type="evidence" value="ECO:0007669"/>
    <property type="project" value="UniProtKB-KW"/>
</dbReference>
<feature type="non-terminal residue" evidence="9">
    <location>
        <position position="372"/>
    </location>
</feature>
<dbReference type="InterPro" id="IPR005490">
    <property type="entry name" value="LD_TPept_cat_dom"/>
</dbReference>
<feature type="domain" description="L,D-TPase catalytic" evidence="7">
    <location>
        <begin position="305"/>
        <end position="371"/>
    </location>
</feature>
<evidence type="ECO:0000259" key="6">
    <source>
        <dbReference type="Pfam" id="PF01471"/>
    </source>
</evidence>
<dbReference type="InterPro" id="IPR036365">
    <property type="entry name" value="PGBD-like_sf"/>
</dbReference>
<keyword evidence="4" id="KW-0573">Peptidoglycan synthesis</keyword>
<evidence type="ECO:0000256" key="3">
    <source>
        <dbReference type="ARBA" id="ARBA00022960"/>
    </source>
</evidence>
<feature type="non-terminal residue" evidence="9">
    <location>
        <position position="1"/>
    </location>
</feature>
<organism evidence="9">
    <name type="scientific">marine sediment metagenome</name>
    <dbReference type="NCBI Taxonomy" id="412755"/>
    <lineage>
        <taxon>unclassified sequences</taxon>
        <taxon>metagenomes</taxon>
        <taxon>ecological metagenomes</taxon>
    </lineage>
</organism>
<dbReference type="SUPFAM" id="SSF47090">
    <property type="entry name" value="PGBD-like"/>
    <property type="match status" value="1"/>
</dbReference>
<dbReference type="AlphaFoldDB" id="X0ZCL1"/>
<proteinExistence type="predicted"/>
<keyword evidence="5" id="KW-0961">Cell wall biogenesis/degradation</keyword>
<dbReference type="InterPro" id="IPR045380">
    <property type="entry name" value="LD_TPept_scaffold_dom"/>
</dbReference>
<reference evidence="9" key="1">
    <citation type="journal article" date="2014" name="Front. Microbiol.">
        <title>High frequency of phylogenetically diverse reductive dehalogenase-homologous genes in deep subseafloor sedimentary metagenomes.</title>
        <authorList>
            <person name="Kawai M."/>
            <person name="Futagami T."/>
            <person name="Toyoda A."/>
            <person name="Takaki Y."/>
            <person name="Nishi S."/>
            <person name="Hori S."/>
            <person name="Arai W."/>
            <person name="Tsubouchi T."/>
            <person name="Morono Y."/>
            <person name="Uchiyama I."/>
            <person name="Ito T."/>
            <person name="Fujiyama A."/>
            <person name="Inagaki F."/>
            <person name="Takami H."/>
        </authorList>
    </citation>
    <scope>NUCLEOTIDE SEQUENCE</scope>
    <source>
        <strain evidence="9">Expedition CK06-06</strain>
    </source>
</reference>
<dbReference type="PANTHER" id="PTHR41533:SF1">
    <property type="entry name" value="L,D-TRANSPEPTIDASE YCBB-RELATED"/>
    <property type="match status" value="1"/>
</dbReference>
<dbReference type="InterPro" id="IPR002477">
    <property type="entry name" value="Peptidoglycan-bd-like"/>
</dbReference>
<evidence type="ECO:0000313" key="9">
    <source>
        <dbReference type="EMBL" id="GAG66969.1"/>
    </source>
</evidence>
<accession>X0ZCL1</accession>
<dbReference type="GO" id="GO:0071555">
    <property type="term" value="P:cell wall organization"/>
    <property type="evidence" value="ECO:0007669"/>
    <property type="project" value="UniProtKB-KW"/>
</dbReference>
<evidence type="ECO:0000259" key="7">
    <source>
        <dbReference type="Pfam" id="PF03734"/>
    </source>
</evidence>
<dbReference type="GO" id="GO:0009252">
    <property type="term" value="P:peptidoglycan biosynthetic process"/>
    <property type="evidence" value="ECO:0007669"/>
    <property type="project" value="UniProtKB-UniPathway"/>
</dbReference>
<dbReference type="SUPFAM" id="SSF141523">
    <property type="entry name" value="L,D-transpeptidase catalytic domain-like"/>
    <property type="match status" value="1"/>
</dbReference>
<dbReference type="Pfam" id="PF01471">
    <property type="entry name" value="PG_binding_1"/>
    <property type="match status" value="1"/>
</dbReference>
<dbReference type="InterPro" id="IPR036366">
    <property type="entry name" value="PGBDSf"/>
</dbReference>
<evidence type="ECO:0000256" key="4">
    <source>
        <dbReference type="ARBA" id="ARBA00022984"/>
    </source>
</evidence>
<evidence type="ECO:0000256" key="2">
    <source>
        <dbReference type="ARBA" id="ARBA00022679"/>
    </source>
</evidence>
<keyword evidence="2" id="KW-0808">Transferase</keyword>
<evidence type="ECO:0000256" key="5">
    <source>
        <dbReference type="ARBA" id="ARBA00023316"/>
    </source>
</evidence>
<feature type="domain" description="L,D-transpeptidase scaffold" evidence="8">
    <location>
        <begin position="55"/>
        <end position="193"/>
    </location>
</feature>
<evidence type="ECO:0008006" key="10">
    <source>
        <dbReference type="Google" id="ProtNLM"/>
    </source>
</evidence>
<dbReference type="Gene3D" id="1.10.101.10">
    <property type="entry name" value="PGBD-like superfamily/PGBD"/>
    <property type="match status" value="1"/>
</dbReference>